<dbReference type="RefSeq" id="WP_090795156.1">
    <property type="nucleotide sequence ID" value="NZ_FMYI01000004.1"/>
</dbReference>
<evidence type="ECO:0000313" key="5">
    <source>
        <dbReference type="Proteomes" id="UP000242949"/>
    </source>
</evidence>
<evidence type="ECO:0000259" key="3">
    <source>
        <dbReference type="SMART" id="SM00460"/>
    </source>
</evidence>
<dbReference type="InterPro" id="IPR038765">
    <property type="entry name" value="Papain-like_cys_pep_sf"/>
</dbReference>
<keyword evidence="5" id="KW-1185">Reference proteome</keyword>
<keyword evidence="2" id="KW-1133">Transmembrane helix</keyword>
<dbReference type="SUPFAM" id="SSF54001">
    <property type="entry name" value="Cysteine proteinases"/>
    <property type="match status" value="1"/>
</dbReference>
<dbReference type="STRING" id="1612202.SAMN05421734_104157"/>
<dbReference type="AlphaFoldDB" id="A0A1G6IWB0"/>
<feature type="region of interest" description="Disordered" evidence="1">
    <location>
        <begin position="550"/>
        <end position="613"/>
    </location>
</feature>
<reference evidence="5" key="1">
    <citation type="submission" date="2016-09" db="EMBL/GenBank/DDBJ databases">
        <authorList>
            <person name="Varghese N."/>
            <person name="Submissions S."/>
        </authorList>
    </citation>
    <scope>NUCLEOTIDE SEQUENCE [LARGE SCALE GENOMIC DNA]</scope>
    <source>
        <strain evidence="5">S5</strain>
    </source>
</reference>
<feature type="compositionally biased region" description="Acidic residues" evidence="1">
    <location>
        <begin position="551"/>
        <end position="613"/>
    </location>
</feature>
<feature type="transmembrane region" description="Helical" evidence="2">
    <location>
        <begin position="63"/>
        <end position="82"/>
    </location>
</feature>
<organism evidence="4 5">
    <name type="scientific">Pelagirhabdus alkalitolerans</name>
    <dbReference type="NCBI Taxonomy" id="1612202"/>
    <lineage>
        <taxon>Bacteria</taxon>
        <taxon>Bacillati</taxon>
        <taxon>Bacillota</taxon>
        <taxon>Bacilli</taxon>
        <taxon>Bacillales</taxon>
        <taxon>Bacillaceae</taxon>
        <taxon>Pelagirhabdus</taxon>
    </lineage>
</organism>
<dbReference type="PANTHER" id="PTHR42736:SF1">
    <property type="entry name" value="PROTEIN-GLUTAMINE GAMMA-GLUTAMYLTRANSFERASE"/>
    <property type="match status" value="1"/>
</dbReference>
<dbReference type="GO" id="GO:0008233">
    <property type="term" value="F:peptidase activity"/>
    <property type="evidence" value="ECO:0007669"/>
    <property type="project" value="UniProtKB-KW"/>
</dbReference>
<feature type="transmembrane region" description="Helical" evidence="2">
    <location>
        <begin position="41"/>
        <end position="58"/>
    </location>
</feature>
<dbReference type="InterPro" id="IPR052901">
    <property type="entry name" value="Bact_TGase-like"/>
</dbReference>
<feature type="transmembrane region" description="Helical" evidence="2">
    <location>
        <begin position="12"/>
        <end position="29"/>
    </location>
</feature>
<dbReference type="EMBL" id="FMYI01000004">
    <property type="protein sequence ID" value="SDC10789.1"/>
    <property type="molecule type" value="Genomic_DNA"/>
</dbReference>
<dbReference type="InterPro" id="IPR002931">
    <property type="entry name" value="Transglutaminase-like"/>
</dbReference>
<feature type="transmembrane region" description="Helical" evidence="2">
    <location>
        <begin position="169"/>
        <end position="186"/>
    </location>
</feature>
<dbReference type="OrthoDB" id="9804872at2"/>
<protein>
    <submittedName>
        <fullName evidence="4">Transglutaminase-like enzyme, putative cysteine protease</fullName>
    </submittedName>
</protein>
<dbReference type="PANTHER" id="PTHR42736">
    <property type="entry name" value="PROTEIN-GLUTAMINE GAMMA-GLUTAMYLTRANSFERASE"/>
    <property type="match status" value="1"/>
</dbReference>
<accession>A0A1G6IWB0</accession>
<dbReference type="Pfam" id="PF01841">
    <property type="entry name" value="Transglut_core"/>
    <property type="match status" value="1"/>
</dbReference>
<dbReference type="SMART" id="SM00460">
    <property type="entry name" value="TGc"/>
    <property type="match status" value="1"/>
</dbReference>
<gene>
    <name evidence="4" type="ORF">SAMN05421734_104157</name>
</gene>
<evidence type="ECO:0000313" key="4">
    <source>
        <dbReference type="EMBL" id="SDC10789.1"/>
    </source>
</evidence>
<keyword evidence="2" id="KW-0812">Transmembrane</keyword>
<evidence type="ECO:0000256" key="1">
    <source>
        <dbReference type="SAM" id="MobiDB-lite"/>
    </source>
</evidence>
<keyword evidence="4" id="KW-0378">Hydrolase</keyword>
<name>A0A1G6IWB0_9BACI</name>
<proteinExistence type="predicted"/>
<feature type="transmembrane region" description="Helical" evidence="2">
    <location>
        <begin position="116"/>
        <end position="137"/>
    </location>
</feature>
<feature type="transmembrane region" description="Helical" evidence="2">
    <location>
        <begin position="206"/>
        <end position="224"/>
    </location>
</feature>
<feature type="transmembrane region" description="Helical" evidence="2">
    <location>
        <begin position="144"/>
        <end position="163"/>
    </location>
</feature>
<sequence length="737" mass="86428">MTHHRTDRTAVNFVRLSVYILGFLLALEWLRPIHLLVDYTYFEWFIVYAVLCFLISFLRLNMVWSFLIKASSLILILNHIFLPESLFSESSRQFISDEWSINFQALMDRQWHDLTAFFQTLLLFLLIALLSYLLYFWLITMKRVFVFVALTIVFVAIMDTFTAYEANDAIIRLVILSLLTLTFNTYVKNRDRHQLIINFSSWFERLLFPLSIITAFVLFFSYQAPKQEPVWRDPVPFITSTAEQFTNGDQGRVGYGEDSSQLGGGFSDDDTVIFETETTSNHYWRIETKDTYTGAGWEQSIDLNFQPLTSGDLDHNTSSVERSWQEASVFYQDTIDFDRVVYPYGLYDLSFEEDSEFVYDPYAHIVEQENEEQALTDGQLDMNVRSVDLTEDLLQSASRDGMEQVDDRYLQLPEDLPERVIDLAYEIVEDETTPYDEAMAIERYFEQEDFVYQTEDIPIPEDDEDYVDQFLFETRAGYCDNYSTSMVVMLRALGIPARWAQGFTSGDVIESVDEDVDRYEVRNNNAHSWVEAYLPGVGWVPFEPTIGFSGEDMEHELSDDPLDDFDDTPEEDESELEEDEEADEDEQETDEDETDEELDELEEDETDPLTEADTDDGFGYWPYVFILLTVLILALFFKWKWLLRQYFIWRYLPLEHVDDFDKAYQQLLKLLNQMGYKRLTGQTLHSYAKDLDERLNARDMTALTENYGRLLYRAETTLENPEQLQKHYQAMIDAILS</sequence>
<dbReference type="Proteomes" id="UP000242949">
    <property type="component" value="Unassembled WGS sequence"/>
</dbReference>
<dbReference type="GO" id="GO:0006508">
    <property type="term" value="P:proteolysis"/>
    <property type="evidence" value="ECO:0007669"/>
    <property type="project" value="UniProtKB-KW"/>
</dbReference>
<dbReference type="Gene3D" id="3.10.620.30">
    <property type="match status" value="1"/>
</dbReference>
<feature type="domain" description="Transglutaminase-like" evidence="3">
    <location>
        <begin position="471"/>
        <end position="546"/>
    </location>
</feature>
<evidence type="ECO:0000256" key="2">
    <source>
        <dbReference type="SAM" id="Phobius"/>
    </source>
</evidence>
<feature type="transmembrane region" description="Helical" evidence="2">
    <location>
        <begin position="620"/>
        <end position="637"/>
    </location>
</feature>
<keyword evidence="4" id="KW-0645">Protease</keyword>
<keyword evidence="2" id="KW-0472">Membrane</keyword>